<keyword evidence="8" id="KW-1185">Reference proteome</keyword>
<protein>
    <recommendedName>
        <fullName evidence="2 5">acid phosphatase</fullName>
        <ecNumber evidence="2 5">3.1.3.2</ecNumber>
    </recommendedName>
</protein>
<dbReference type="Gene3D" id="3.60.21.10">
    <property type="match status" value="1"/>
</dbReference>
<dbReference type="InterPro" id="IPR004843">
    <property type="entry name" value="Calcineurin-like_PHP"/>
</dbReference>
<keyword evidence="3" id="KW-0732">Signal</keyword>
<dbReference type="Proteomes" id="UP000606600">
    <property type="component" value="Unassembled WGS sequence"/>
</dbReference>
<dbReference type="InterPro" id="IPR029052">
    <property type="entry name" value="Metallo-depent_PP-like"/>
</dbReference>
<gene>
    <name evidence="7" type="ORF">IDJ77_16530</name>
</gene>
<organism evidence="7 8">
    <name type="scientific">Mucilaginibacter pankratovii</name>
    <dbReference type="NCBI Taxonomy" id="2772110"/>
    <lineage>
        <taxon>Bacteria</taxon>
        <taxon>Pseudomonadati</taxon>
        <taxon>Bacteroidota</taxon>
        <taxon>Sphingobacteriia</taxon>
        <taxon>Sphingobacteriales</taxon>
        <taxon>Sphingobacteriaceae</taxon>
        <taxon>Mucilaginibacter</taxon>
    </lineage>
</organism>
<dbReference type="PANTHER" id="PTHR10161">
    <property type="entry name" value="TARTRATE-RESISTANT ACID PHOSPHATASE TYPE 5"/>
    <property type="match status" value="1"/>
</dbReference>
<dbReference type="Pfam" id="PF00149">
    <property type="entry name" value="Metallophos"/>
    <property type="match status" value="1"/>
</dbReference>
<evidence type="ECO:0000256" key="4">
    <source>
        <dbReference type="ARBA" id="ARBA00022801"/>
    </source>
</evidence>
<feature type="domain" description="Calcineurin-like phosphoesterase" evidence="6">
    <location>
        <begin position="52"/>
        <end position="255"/>
    </location>
</feature>
<dbReference type="InterPro" id="IPR051558">
    <property type="entry name" value="Metallophosphoesterase_PAP"/>
</dbReference>
<evidence type="ECO:0000313" key="8">
    <source>
        <dbReference type="Proteomes" id="UP000606600"/>
    </source>
</evidence>
<evidence type="ECO:0000259" key="6">
    <source>
        <dbReference type="Pfam" id="PF00149"/>
    </source>
</evidence>
<dbReference type="PIRSF" id="PIRSF000898">
    <property type="entry name" value="Acid_Ptase_5"/>
    <property type="match status" value="1"/>
</dbReference>
<evidence type="ECO:0000256" key="3">
    <source>
        <dbReference type="ARBA" id="ARBA00022729"/>
    </source>
</evidence>
<dbReference type="InterPro" id="IPR024927">
    <property type="entry name" value="Acid_PPase"/>
</dbReference>
<reference evidence="7 8" key="1">
    <citation type="submission" date="2020-09" db="EMBL/GenBank/DDBJ databases">
        <title>Novel species of Mucilaginibacter isolated from a glacier on the Tibetan Plateau.</title>
        <authorList>
            <person name="Liu Q."/>
            <person name="Xin Y.-H."/>
        </authorList>
    </citation>
    <scope>NUCLEOTIDE SEQUENCE [LARGE SCALE GENOMIC DNA]</scope>
    <source>
        <strain evidence="7 8">ZT4R22</strain>
    </source>
</reference>
<dbReference type="EC" id="3.1.3.2" evidence="2 5"/>
<dbReference type="PANTHER" id="PTHR10161:SF14">
    <property type="entry name" value="TARTRATE-RESISTANT ACID PHOSPHATASE TYPE 5"/>
    <property type="match status" value="1"/>
</dbReference>
<comment type="caution">
    <text evidence="7">The sequence shown here is derived from an EMBL/GenBank/DDBJ whole genome shotgun (WGS) entry which is preliminary data.</text>
</comment>
<keyword evidence="5" id="KW-0408">Iron</keyword>
<evidence type="ECO:0000256" key="1">
    <source>
        <dbReference type="ARBA" id="ARBA00000032"/>
    </source>
</evidence>
<comment type="catalytic activity">
    <reaction evidence="1 5">
        <text>a phosphate monoester + H2O = an alcohol + phosphate</text>
        <dbReference type="Rhea" id="RHEA:15017"/>
        <dbReference type="ChEBI" id="CHEBI:15377"/>
        <dbReference type="ChEBI" id="CHEBI:30879"/>
        <dbReference type="ChEBI" id="CHEBI:43474"/>
        <dbReference type="ChEBI" id="CHEBI:67140"/>
        <dbReference type="EC" id="3.1.3.2"/>
    </reaction>
</comment>
<dbReference type="SUPFAM" id="SSF56300">
    <property type="entry name" value="Metallo-dependent phosphatases"/>
    <property type="match status" value="1"/>
</dbReference>
<dbReference type="CDD" id="cd07378">
    <property type="entry name" value="MPP_ACP5"/>
    <property type="match status" value="1"/>
</dbReference>
<dbReference type="RefSeq" id="WP_191190079.1">
    <property type="nucleotide sequence ID" value="NZ_JACWMY010000008.1"/>
</dbReference>
<proteinExistence type="predicted"/>
<dbReference type="EMBL" id="JACWMY010000008">
    <property type="protein sequence ID" value="MBD1365422.1"/>
    <property type="molecule type" value="Genomic_DNA"/>
</dbReference>
<evidence type="ECO:0000256" key="5">
    <source>
        <dbReference type="PIRNR" id="PIRNR000898"/>
    </source>
</evidence>
<evidence type="ECO:0000256" key="2">
    <source>
        <dbReference type="ARBA" id="ARBA00012646"/>
    </source>
</evidence>
<name>A0ABR7WV47_9SPHI</name>
<evidence type="ECO:0000313" key="7">
    <source>
        <dbReference type="EMBL" id="MBD1365422.1"/>
    </source>
</evidence>
<keyword evidence="4 5" id="KW-0378">Hydrolase</keyword>
<accession>A0ABR7WV47</accession>
<sequence length="324" mass="36642">MKRRNFIRNTALTTLGASFINPVATLAAGEKVTHLESDDLSASVIKDEFDVHFIAIGDWGRNGEYDQQEVAKQMGLWAANNPNNFVVSVGDNFYPRGVVSEMDPLWHYSFENIYTAHSLQCDWYPVLGNHDYGSEPEAQVRYSKVSRRWNMPALYYSKEFALGKAGDKVLMLMIDTDPMLHDNRKEQVAEQMKWINQTLESASADVKWKIVVGHHPYYTVGPRIKNYDTLTVREKLAPVLEAHKVDVYLSGHDHSLQHLKPEGFTHQFISGAGSELTDVSSGVSYSRFQASDHGFMYFAVNNKKINVKAINASGKVLYQTELSK</sequence>